<name>A0A256INC1_HALEZ</name>
<dbReference type="AlphaFoldDB" id="A0A256INC1"/>
<protein>
    <submittedName>
        <fullName evidence="2">Uncharacterized protein</fullName>
    </submittedName>
</protein>
<dbReference type="EMBL" id="NHOW01000202">
    <property type="protein sequence ID" value="OYR58034.1"/>
    <property type="molecule type" value="Genomic_DNA"/>
</dbReference>
<evidence type="ECO:0000256" key="1">
    <source>
        <dbReference type="SAM" id="MobiDB-lite"/>
    </source>
</evidence>
<comment type="caution">
    <text evidence="2">The sequence shown here is derived from an EMBL/GenBank/DDBJ whole genome shotgun (WGS) entry which is preliminary data.</text>
</comment>
<evidence type="ECO:0000313" key="2">
    <source>
        <dbReference type="EMBL" id="OYR58034.1"/>
    </source>
</evidence>
<feature type="region of interest" description="Disordered" evidence="1">
    <location>
        <begin position="1"/>
        <end position="25"/>
    </location>
</feature>
<proteinExistence type="predicted"/>
<evidence type="ECO:0000313" key="3">
    <source>
        <dbReference type="Proteomes" id="UP000216409"/>
    </source>
</evidence>
<sequence length="96" mass="10311">MWLAGESTVGALDPRVSGNTADGTTEIDSAEAAAKALDDTVLLNALSTDDPEQIDEAIEPIIQEFENVVVNRLIELRDDDQSAVTDDGRGNYYLEG</sequence>
<gene>
    <name evidence="2" type="ORF">DJ83_15720</name>
</gene>
<reference evidence="2 3" key="1">
    <citation type="journal article" date="2014" name="Front. Microbiol.">
        <title>Population and genomic analysis of the genus Halorubrum.</title>
        <authorList>
            <person name="Fullmer M.S."/>
            <person name="Soucy S.M."/>
            <person name="Swithers K.S."/>
            <person name="Makkay A.M."/>
            <person name="Wheeler R."/>
            <person name="Ventosa A."/>
            <person name="Gogarten J.P."/>
            <person name="Papke R.T."/>
        </authorList>
    </citation>
    <scope>NUCLEOTIDE SEQUENCE [LARGE SCALE GENOMIC DNA]</scope>
    <source>
        <strain evidence="2 3">LD3</strain>
    </source>
</reference>
<dbReference type="Proteomes" id="UP000216409">
    <property type="component" value="Unassembled WGS sequence"/>
</dbReference>
<organism evidence="2 3">
    <name type="scientific">Halorubrum ezzemoulense</name>
    <name type="common">Halorubrum chaoviator</name>
    <dbReference type="NCBI Taxonomy" id="337243"/>
    <lineage>
        <taxon>Archaea</taxon>
        <taxon>Methanobacteriati</taxon>
        <taxon>Methanobacteriota</taxon>
        <taxon>Stenosarchaea group</taxon>
        <taxon>Halobacteria</taxon>
        <taxon>Halobacteriales</taxon>
        <taxon>Haloferacaceae</taxon>
        <taxon>Halorubrum</taxon>
    </lineage>
</organism>
<accession>A0A256INC1</accession>